<evidence type="ECO:0000313" key="2">
    <source>
        <dbReference type="EMBL" id="PAV21713.1"/>
    </source>
</evidence>
<protein>
    <submittedName>
        <fullName evidence="2">Uncharacterized protein</fullName>
    </submittedName>
</protein>
<feature type="region of interest" description="Disordered" evidence="1">
    <location>
        <begin position="75"/>
        <end position="148"/>
    </location>
</feature>
<evidence type="ECO:0000256" key="1">
    <source>
        <dbReference type="SAM" id="MobiDB-lite"/>
    </source>
</evidence>
<dbReference type="AlphaFoldDB" id="A0A286UQ34"/>
<keyword evidence="3" id="KW-1185">Reference proteome</keyword>
<feature type="compositionally biased region" description="Low complexity" evidence="1">
    <location>
        <begin position="106"/>
        <end position="120"/>
    </location>
</feature>
<dbReference type="EMBL" id="NBII01000002">
    <property type="protein sequence ID" value="PAV21713.1"/>
    <property type="molecule type" value="Genomic_DNA"/>
</dbReference>
<sequence length="264" mass="30336">MAIPKLKTAAEFRSQKHRNIVYPSLTLVMNTFVLKYLLVCRQPPARVVYDTRGRYLEGEKEHRRKRHFNWAMQTTDFRDEDEGPPPFASLPSTGGGSTPPPPFTSMPPEVIIDSDSEISSPNLDDPIQSEYTSTSADTATSQPEETTRKKMIKGMIKWKRVLYTYMESMKSLKKIYRTLPAFSHFDPYWYRGHTKPNSDQLLSIQDSRIDYLVLFDTPFPTLLSSLLVPTDLFAASRNMYCAFYLVSSLPLTLILDSSYLFDFI</sequence>
<dbReference type="Proteomes" id="UP000217199">
    <property type="component" value="Unassembled WGS sequence"/>
</dbReference>
<evidence type="ECO:0000313" key="3">
    <source>
        <dbReference type="Proteomes" id="UP000217199"/>
    </source>
</evidence>
<organism evidence="2 3">
    <name type="scientific">Pyrrhoderma noxium</name>
    <dbReference type="NCBI Taxonomy" id="2282107"/>
    <lineage>
        <taxon>Eukaryota</taxon>
        <taxon>Fungi</taxon>
        <taxon>Dikarya</taxon>
        <taxon>Basidiomycota</taxon>
        <taxon>Agaricomycotina</taxon>
        <taxon>Agaricomycetes</taxon>
        <taxon>Hymenochaetales</taxon>
        <taxon>Hymenochaetaceae</taxon>
        <taxon>Pyrrhoderma</taxon>
    </lineage>
</organism>
<accession>A0A286UQ34</accession>
<feature type="compositionally biased region" description="Polar residues" evidence="1">
    <location>
        <begin position="129"/>
        <end position="144"/>
    </location>
</feature>
<comment type="caution">
    <text evidence="2">The sequence shown here is derived from an EMBL/GenBank/DDBJ whole genome shotgun (WGS) entry which is preliminary data.</text>
</comment>
<reference evidence="2 3" key="1">
    <citation type="journal article" date="2017" name="Mol. Ecol.">
        <title>Comparative and population genomic landscape of Phellinus noxius: A hypervariable fungus causing root rot in trees.</title>
        <authorList>
            <person name="Chung C.L."/>
            <person name="Lee T.J."/>
            <person name="Akiba M."/>
            <person name="Lee H.H."/>
            <person name="Kuo T.H."/>
            <person name="Liu D."/>
            <person name="Ke H.M."/>
            <person name="Yokoi T."/>
            <person name="Roa M.B."/>
            <person name="Lu M.J."/>
            <person name="Chang Y.Y."/>
            <person name="Ann P.J."/>
            <person name="Tsai J.N."/>
            <person name="Chen C.Y."/>
            <person name="Tzean S.S."/>
            <person name="Ota Y."/>
            <person name="Hattori T."/>
            <person name="Sahashi N."/>
            <person name="Liou R.F."/>
            <person name="Kikuchi T."/>
            <person name="Tsai I.J."/>
        </authorList>
    </citation>
    <scope>NUCLEOTIDE SEQUENCE [LARGE SCALE GENOMIC DNA]</scope>
    <source>
        <strain evidence="2 3">FFPRI411160</strain>
    </source>
</reference>
<dbReference type="InParanoid" id="A0A286UQ34"/>
<proteinExistence type="predicted"/>
<name>A0A286UQ34_9AGAM</name>
<gene>
    <name evidence="2" type="ORF">PNOK_0167000</name>
</gene>